<dbReference type="PANTHER" id="PTHR13693:SF100">
    <property type="entry name" value="8-AMINO-7-OXONONANOATE SYNTHASE"/>
    <property type="match status" value="1"/>
</dbReference>
<evidence type="ECO:0000256" key="3">
    <source>
        <dbReference type="ARBA" id="ARBA00010008"/>
    </source>
</evidence>
<evidence type="ECO:0000259" key="13">
    <source>
        <dbReference type="Pfam" id="PF00155"/>
    </source>
</evidence>
<accession>A0A943EEF6</accession>
<evidence type="ECO:0000256" key="1">
    <source>
        <dbReference type="ARBA" id="ARBA00001933"/>
    </source>
</evidence>
<name>A0A943EEF6_9FIRM</name>
<dbReference type="GO" id="GO:0009102">
    <property type="term" value="P:biotin biosynthetic process"/>
    <property type="evidence" value="ECO:0007669"/>
    <property type="project" value="UniProtKB-KW"/>
</dbReference>
<dbReference type="GO" id="GO:0030170">
    <property type="term" value="F:pyridoxal phosphate binding"/>
    <property type="evidence" value="ECO:0007669"/>
    <property type="project" value="InterPro"/>
</dbReference>
<dbReference type="Gene3D" id="3.90.1150.10">
    <property type="entry name" value="Aspartate Aminotransferase, domain 1"/>
    <property type="match status" value="1"/>
</dbReference>
<keyword evidence="8 12" id="KW-0663">Pyridoxal phosphate</keyword>
<reference evidence="14" key="1">
    <citation type="submission" date="2021-02" db="EMBL/GenBank/DDBJ databases">
        <title>Infant gut strain persistence is associated with maternal origin, phylogeny, and functional potential including surface adhesion and iron acquisition.</title>
        <authorList>
            <person name="Lou Y.C."/>
        </authorList>
    </citation>
    <scope>NUCLEOTIDE SEQUENCE</scope>
    <source>
        <strain evidence="14">L3_106_000M1_dasL3_106_000M1_concoct_15</strain>
    </source>
</reference>
<dbReference type="CDD" id="cd06454">
    <property type="entry name" value="KBL_like"/>
    <property type="match status" value="1"/>
</dbReference>
<evidence type="ECO:0000256" key="2">
    <source>
        <dbReference type="ARBA" id="ARBA00004746"/>
    </source>
</evidence>
<sequence>MQSICSPASFTSSSGARLRHRIEKRLRTLHAAGLARTITDLDMIGPVTAKSRSGQIYTVFSSNNYLGLTHHPKVLQAAADALVKGGTSATGSRLISGGITRGSDLEDALARFKGCEAALLFNTGYMANLGALYTLLKKGDLVFSDELNHASIIDGCRISGAEVIVYRHSDMTDLEQKLAAHASNQTAVKLIVTDGVFSMDGDLCRLPELAALKNQYGTLLMVDDAHAEGIIGPGGRGTGAYFGIHGAIDIQTGTLSKSLASEGGYVASSKEIIAYLTCRARPFVFSTFISPHDTAAAYAALQVLQEEGPILMKTLREHTRFIREGLHALKLPVLPGITPLIPIMVGSAERAAAIDAFLKERGILLSAIRPPSVPMGTARLRLTLSAAHTKPQLLQVLSLLKEAWQQIP</sequence>
<evidence type="ECO:0000256" key="6">
    <source>
        <dbReference type="ARBA" id="ARBA00022679"/>
    </source>
</evidence>
<comment type="similarity">
    <text evidence="3">Belongs to the class-II pyridoxal-phosphate-dependent aminotransferase family. BioF subfamily.</text>
</comment>
<dbReference type="SUPFAM" id="SSF53383">
    <property type="entry name" value="PLP-dependent transferases"/>
    <property type="match status" value="1"/>
</dbReference>
<evidence type="ECO:0000256" key="7">
    <source>
        <dbReference type="ARBA" id="ARBA00022756"/>
    </source>
</evidence>
<feature type="domain" description="Aminotransferase class I/classII large" evidence="13">
    <location>
        <begin position="58"/>
        <end position="397"/>
    </location>
</feature>
<dbReference type="InterPro" id="IPR050087">
    <property type="entry name" value="AON_synthase_class-II"/>
</dbReference>
<dbReference type="InterPro" id="IPR015424">
    <property type="entry name" value="PyrdxlP-dep_Trfase"/>
</dbReference>
<dbReference type="Proteomes" id="UP000754226">
    <property type="component" value="Unassembled WGS sequence"/>
</dbReference>
<comment type="cofactor">
    <cofactor evidence="1 12">
        <name>pyridoxal 5'-phosphate</name>
        <dbReference type="ChEBI" id="CHEBI:597326"/>
    </cofactor>
</comment>
<dbReference type="PROSITE" id="PS00599">
    <property type="entry name" value="AA_TRANSFER_CLASS_2"/>
    <property type="match status" value="1"/>
</dbReference>
<evidence type="ECO:0000256" key="5">
    <source>
        <dbReference type="ARBA" id="ARBA00013187"/>
    </source>
</evidence>
<dbReference type="InterPro" id="IPR015422">
    <property type="entry name" value="PyrdxlP-dep_Trfase_small"/>
</dbReference>
<evidence type="ECO:0000313" key="15">
    <source>
        <dbReference type="Proteomes" id="UP000754226"/>
    </source>
</evidence>
<dbReference type="InterPro" id="IPR004839">
    <property type="entry name" value="Aminotransferase_I/II_large"/>
</dbReference>
<evidence type="ECO:0000313" key="14">
    <source>
        <dbReference type="EMBL" id="MBS5519918.1"/>
    </source>
</evidence>
<evidence type="ECO:0000256" key="9">
    <source>
        <dbReference type="ARBA" id="ARBA00032610"/>
    </source>
</evidence>
<dbReference type="PANTHER" id="PTHR13693">
    <property type="entry name" value="CLASS II AMINOTRANSFERASE/8-AMINO-7-OXONONANOATE SYNTHASE"/>
    <property type="match status" value="1"/>
</dbReference>
<dbReference type="GO" id="GO:0008710">
    <property type="term" value="F:8-amino-7-oxononanoate synthase activity"/>
    <property type="evidence" value="ECO:0007669"/>
    <property type="project" value="UniProtKB-EC"/>
</dbReference>
<comment type="subunit">
    <text evidence="4">Homodimer.</text>
</comment>
<dbReference type="Gene3D" id="3.40.640.10">
    <property type="entry name" value="Type I PLP-dependent aspartate aminotransferase-like (Major domain)"/>
    <property type="match status" value="1"/>
</dbReference>
<evidence type="ECO:0000256" key="8">
    <source>
        <dbReference type="ARBA" id="ARBA00022898"/>
    </source>
</evidence>
<organism evidence="14 15">
    <name type="scientific">Acidaminococcus intestini</name>
    <dbReference type="NCBI Taxonomy" id="187327"/>
    <lineage>
        <taxon>Bacteria</taxon>
        <taxon>Bacillati</taxon>
        <taxon>Bacillota</taxon>
        <taxon>Negativicutes</taxon>
        <taxon>Acidaminococcales</taxon>
        <taxon>Acidaminococcaceae</taxon>
        <taxon>Acidaminococcus</taxon>
    </lineage>
</organism>
<keyword evidence="6" id="KW-0808">Transferase</keyword>
<dbReference type="AlphaFoldDB" id="A0A943EEF6"/>
<dbReference type="EMBL" id="JAGZCZ010000006">
    <property type="protein sequence ID" value="MBS5519918.1"/>
    <property type="molecule type" value="Genomic_DNA"/>
</dbReference>
<dbReference type="EC" id="2.3.1.47" evidence="5"/>
<dbReference type="InterPro" id="IPR015421">
    <property type="entry name" value="PyrdxlP-dep_Trfase_major"/>
</dbReference>
<protein>
    <recommendedName>
        <fullName evidence="5">8-amino-7-oxononanoate synthase</fullName>
        <ecNumber evidence="5">2.3.1.47</ecNumber>
    </recommendedName>
    <alternativeName>
        <fullName evidence="9">7-keto-8-amino-pelargonic acid synthase</fullName>
    </alternativeName>
    <alternativeName>
        <fullName evidence="10">8-amino-7-ketopelargonate synthase</fullName>
    </alternativeName>
</protein>
<proteinExistence type="inferred from homology"/>
<evidence type="ECO:0000256" key="4">
    <source>
        <dbReference type="ARBA" id="ARBA00011738"/>
    </source>
</evidence>
<evidence type="ECO:0000256" key="11">
    <source>
        <dbReference type="ARBA" id="ARBA00047715"/>
    </source>
</evidence>
<evidence type="ECO:0000256" key="10">
    <source>
        <dbReference type="ARBA" id="ARBA00033381"/>
    </source>
</evidence>
<gene>
    <name evidence="14" type="ORF">KHX13_06265</name>
</gene>
<comment type="catalytic activity">
    <reaction evidence="11">
        <text>6-carboxyhexanoyl-[ACP] + L-alanine + H(+) = (8S)-8-amino-7-oxononanoate + holo-[ACP] + CO2</text>
        <dbReference type="Rhea" id="RHEA:42288"/>
        <dbReference type="Rhea" id="RHEA-COMP:9685"/>
        <dbReference type="Rhea" id="RHEA-COMP:9955"/>
        <dbReference type="ChEBI" id="CHEBI:15378"/>
        <dbReference type="ChEBI" id="CHEBI:16526"/>
        <dbReference type="ChEBI" id="CHEBI:57972"/>
        <dbReference type="ChEBI" id="CHEBI:64479"/>
        <dbReference type="ChEBI" id="CHEBI:78846"/>
        <dbReference type="ChEBI" id="CHEBI:149468"/>
        <dbReference type="EC" id="2.3.1.47"/>
    </reaction>
</comment>
<comment type="pathway">
    <text evidence="2">Cofactor biosynthesis; biotin biosynthesis.</text>
</comment>
<dbReference type="InterPro" id="IPR001917">
    <property type="entry name" value="Aminotrans_II_pyridoxalP_BS"/>
</dbReference>
<evidence type="ECO:0000256" key="12">
    <source>
        <dbReference type="RuleBase" id="RU003693"/>
    </source>
</evidence>
<comment type="caution">
    <text evidence="14">The sequence shown here is derived from an EMBL/GenBank/DDBJ whole genome shotgun (WGS) entry which is preliminary data.</text>
</comment>
<dbReference type="Pfam" id="PF00155">
    <property type="entry name" value="Aminotran_1_2"/>
    <property type="match status" value="1"/>
</dbReference>
<keyword evidence="7" id="KW-0093">Biotin biosynthesis</keyword>